<dbReference type="Proteomes" id="UP001497392">
    <property type="component" value="Unassembled WGS sequence"/>
</dbReference>
<gene>
    <name evidence="3" type="primary">g4563</name>
    <name evidence="3" type="ORF">VP750_LOCUS3889</name>
</gene>
<feature type="transmembrane region" description="Helical" evidence="2">
    <location>
        <begin position="108"/>
        <end position="128"/>
    </location>
</feature>
<dbReference type="EMBL" id="CAXHTA020000006">
    <property type="protein sequence ID" value="CAL5222230.1"/>
    <property type="molecule type" value="Genomic_DNA"/>
</dbReference>
<organism evidence="3 4">
    <name type="scientific">Coccomyxa viridis</name>
    <dbReference type="NCBI Taxonomy" id="1274662"/>
    <lineage>
        <taxon>Eukaryota</taxon>
        <taxon>Viridiplantae</taxon>
        <taxon>Chlorophyta</taxon>
        <taxon>core chlorophytes</taxon>
        <taxon>Trebouxiophyceae</taxon>
        <taxon>Trebouxiophyceae incertae sedis</taxon>
        <taxon>Coccomyxaceae</taxon>
        <taxon>Coccomyxa</taxon>
    </lineage>
</organism>
<evidence type="ECO:0000256" key="2">
    <source>
        <dbReference type="SAM" id="Phobius"/>
    </source>
</evidence>
<reference evidence="3 4" key="1">
    <citation type="submission" date="2024-06" db="EMBL/GenBank/DDBJ databases">
        <authorList>
            <person name="Kraege A."/>
            <person name="Thomma B."/>
        </authorList>
    </citation>
    <scope>NUCLEOTIDE SEQUENCE [LARGE SCALE GENOMIC DNA]</scope>
</reference>
<evidence type="ECO:0000313" key="3">
    <source>
        <dbReference type="EMBL" id="CAL5222230.1"/>
    </source>
</evidence>
<comment type="caution">
    <text evidence="3">The sequence shown here is derived from an EMBL/GenBank/DDBJ whole genome shotgun (WGS) entry which is preliminary data.</text>
</comment>
<keyword evidence="2" id="KW-0472">Membrane</keyword>
<feature type="region of interest" description="Disordered" evidence="1">
    <location>
        <begin position="175"/>
        <end position="223"/>
    </location>
</feature>
<keyword evidence="4" id="KW-1185">Reference proteome</keyword>
<feature type="transmembrane region" description="Helical" evidence="2">
    <location>
        <begin position="85"/>
        <end position="102"/>
    </location>
</feature>
<protein>
    <submittedName>
        <fullName evidence="3">G4563 protein</fullName>
    </submittedName>
</protein>
<keyword evidence="2" id="KW-1133">Transmembrane helix</keyword>
<evidence type="ECO:0000256" key="1">
    <source>
        <dbReference type="SAM" id="MobiDB-lite"/>
    </source>
</evidence>
<accession>A0ABP1FQK2</accession>
<feature type="transmembrane region" description="Helical" evidence="2">
    <location>
        <begin position="43"/>
        <end position="64"/>
    </location>
</feature>
<evidence type="ECO:0000313" key="4">
    <source>
        <dbReference type="Proteomes" id="UP001497392"/>
    </source>
</evidence>
<proteinExistence type="predicted"/>
<name>A0ABP1FQK2_9CHLO</name>
<sequence length="223" mass="24036">MQSAESPSLPVENEPPALVQRLLYLRCLTDWSPVIVVSVLEQVHLALILATALSVANSGADLLFKSGGYIRGLLAPQVWPKYLDFCFFITYGVTLILSYTISETFVHRWLQVITQGGVFVLISLGILCGRPFTGDIAKETVVAAVGPNGQHHHVIPLGFLKGSLMYTKWATSRATRQQEPATETGDASCLGTSGQPELPKSTAGSQRAISPYDAAHSAPKTEV</sequence>
<keyword evidence="2" id="KW-0812">Transmembrane</keyword>